<dbReference type="Proteomes" id="UP000537141">
    <property type="component" value="Unassembled WGS sequence"/>
</dbReference>
<reference evidence="1 2" key="1">
    <citation type="submission" date="2020-08" db="EMBL/GenBank/DDBJ databases">
        <title>Genomic Encyclopedia of Type Strains, Phase IV (KMG-IV): sequencing the most valuable type-strain genomes for metagenomic binning, comparative biology and taxonomic classification.</title>
        <authorList>
            <person name="Goeker M."/>
        </authorList>
    </citation>
    <scope>NUCLEOTIDE SEQUENCE [LARGE SCALE GENOMIC DNA]</scope>
    <source>
        <strain evidence="1 2">DSM 26287</strain>
    </source>
</reference>
<accession>A0A7X0NIF7</accession>
<organism evidence="1 2">
    <name type="scientific">Thalassotalea piscium</name>
    <dbReference type="NCBI Taxonomy" id="1230533"/>
    <lineage>
        <taxon>Bacteria</taxon>
        <taxon>Pseudomonadati</taxon>
        <taxon>Pseudomonadota</taxon>
        <taxon>Gammaproteobacteria</taxon>
        <taxon>Alteromonadales</taxon>
        <taxon>Colwelliaceae</taxon>
        <taxon>Thalassotalea</taxon>
    </lineage>
</organism>
<name>A0A7X0NIF7_9GAMM</name>
<protein>
    <submittedName>
        <fullName evidence="1">Uncharacterized protein</fullName>
    </submittedName>
</protein>
<keyword evidence="2" id="KW-1185">Reference proteome</keyword>
<evidence type="ECO:0000313" key="2">
    <source>
        <dbReference type="Proteomes" id="UP000537141"/>
    </source>
</evidence>
<sequence length="68" mass="7660">MTDHKEYSIATYAALKTSIANGEEQSVKELLGKQPIQDIEKSYLIDLAKLKNNSVILKLIEDTPVKNR</sequence>
<dbReference type="AlphaFoldDB" id="A0A7X0NIF7"/>
<proteinExistence type="predicted"/>
<comment type="caution">
    <text evidence="1">The sequence shown here is derived from an EMBL/GenBank/DDBJ whole genome shotgun (WGS) entry which is preliminary data.</text>
</comment>
<gene>
    <name evidence="1" type="ORF">HNQ55_002474</name>
</gene>
<evidence type="ECO:0000313" key="1">
    <source>
        <dbReference type="EMBL" id="MBB6543950.1"/>
    </source>
</evidence>
<dbReference type="RefSeq" id="WP_184424718.1">
    <property type="nucleotide sequence ID" value="NZ_AP027362.1"/>
</dbReference>
<dbReference type="EMBL" id="JACHHU010000021">
    <property type="protein sequence ID" value="MBB6543950.1"/>
    <property type="molecule type" value="Genomic_DNA"/>
</dbReference>